<dbReference type="PANTHER" id="PTHR33794:SF1">
    <property type="entry name" value="BACILLOLYSIN"/>
    <property type="match status" value="1"/>
</dbReference>
<keyword evidence="5" id="KW-0862">Zinc</keyword>
<reference evidence="9 10" key="1">
    <citation type="submission" date="2018-03" db="EMBL/GenBank/DDBJ databases">
        <title>Genomic Encyclopedia of Archaeal and Bacterial Type Strains, Phase II (KMG-II): from individual species to whole genera.</title>
        <authorList>
            <person name="Goeker M."/>
        </authorList>
    </citation>
    <scope>NUCLEOTIDE SEQUENCE [LARGE SCALE GENOMIC DNA]</scope>
    <source>
        <strain evidence="9 10">DSM 45348</strain>
    </source>
</reference>
<accession>A0A2T0SB05</accession>
<keyword evidence="4" id="KW-0378">Hydrolase</keyword>
<dbReference type="AlphaFoldDB" id="A0A2T0SB05"/>
<dbReference type="PANTHER" id="PTHR33794">
    <property type="entry name" value="BACILLOLYSIN"/>
    <property type="match status" value="1"/>
</dbReference>
<dbReference type="GO" id="GO:0004222">
    <property type="term" value="F:metalloendopeptidase activity"/>
    <property type="evidence" value="ECO:0007669"/>
    <property type="project" value="InterPro"/>
</dbReference>
<dbReference type="Gene3D" id="3.10.450.490">
    <property type="match status" value="1"/>
</dbReference>
<evidence type="ECO:0000256" key="3">
    <source>
        <dbReference type="ARBA" id="ARBA00022729"/>
    </source>
</evidence>
<feature type="signal peptide" evidence="7">
    <location>
        <begin position="1"/>
        <end position="26"/>
    </location>
</feature>
<dbReference type="InterPro" id="IPR050728">
    <property type="entry name" value="Zinc_Metalloprotease_M4"/>
</dbReference>
<evidence type="ECO:0000256" key="2">
    <source>
        <dbReference type="ARBA" id="ARBA00022723"/>
    </source>
</evidence>
<sequence length="465" mass="50126">MKKTPLVLVTVLVTGLTTAAAAPAAAAPGALPGDLRQVQTRQSLLGTHAWYQQTFRGIPVFGGYYAVHTSADGTVATADGRKAVTGLAGTTAGVTEQRARSAVSGRLGRQPARSELVIVPGTTARLAWQTLTPTARGTVRSLVAADNGAVLREENTVREANGVGQVFDPNPVVALQDESLTDQRDADYPALKDAYRRVTLRHLDPDKNTLQGSYANNLSEPAVTSDARTYVYPRSDPGFEQVMTYHSMTTTEEYIHRLGFTDVNNEPQDYATTGLTADNSYYDPSVDKITLGTGGVDDAEDNEVIWHEYGHAIQDDQVPGFGSTEEAGAIGEGFGDYWAVTMSQATSPDTAVTPLACVMDWDATSYTDDEPHCLRRTDTAKVYPGDLEGEVHADGEIWSHALWDVNLELGRTRANRIILEAQFRFTPDVTMPQAAEATVATAGVLYGPRAADRTRKAFVDRGILS</sequence>
<dbReference type="Gene3D" id="1.10.390.10">
    <property type="entry name" value="Neutral Protease Domain 2"/>
    <property type="match status" value="1"/>
</dbReference>
<dbReference type="GO" id="GO:0005615">
    <property type="term" value="C:extracellular space"/>
    <property type="evidence" value="ECO:0007669"/>
    <property type="project" value="InterPro"/>
</dbReference>
<dbReference type="Pfam" id="PF07504">
    <property type="entry name" value="FTP"/>
    <property type="match status" value="1"/>
</dbReference>
<dbReference type="GO" id="GO:0006508">
    <property type="term" value="P:proteolysis"/>
    <property type="evidence" value="ECO:0007669"/>
    <property type="project" value="UniProtKB-KW"/>
</dbReference>
<evidence type="ECO:0000313" key="9">
    <source>
        <dbReference type="EMBL" id="PRY30607.1"/>
    </source>
</evidence>
<dbReference type="RefSeq" id="WP_106126233.1">
    <property type="nucleotide sequence ID" value="NZ_PVZG01000004.1"/>
</dbReference>
<dbReference type="OrthoDB" id="5377264at2"/>
<dbReference type="GO" id="GO:0008270">
    <property type="term" value="F:zinc ion binding"/>
    <property type="evidence" value="ECO:0007669"/>
    <property type="project" value="InterPro"/>
</dbReference>
<evidence type="ECO:0000259" key="8">
    <source>
        <dbReference type="Pfam" id="PF07504"/>
    </source>
</evidence>
<evidence type="ECO:0000256" key="1">
    <source>
        <dbReference type="ARBA" id="ARBA00022670"/>
    </source>
</evidence>
<dbReference type="InterPro" id="IPR001842">
    <property type="entry name" value="Peptidase_M36"/>
</dbReference>
<comment type="caution">
    <text evidence="9">The sequence shown here is derived from an EMBL/GenBank/DDBJ whole genome shotgun (WGS) entry which is preliminary data.</text>
</comment>
<dbReference type="SUPFAM" id="SSF55486">
    <property type="entry name" value="Metalloproteases ('zincins'), catalytic domain"/>
    <property type="match status" value="1"/>
</dbReference>
<feature type="domain" description="FTP" evidence="8">
    <location>
        <begin position="34"/>
        <end position="80"/>
    </location>
</feature>
<evidence type="ECO:0000256" key="6">
    <source>
        <dbReference type="ARBA" id="ARBA00023049"/>
    </source>
</evidence>
<keyword evidence="1 9" id="KW-0645">Protease</keyword>
<gene>
    <name evidence="9" type="ORF">CLV70_104159</name>
</gene>
<keyword evidence="10" id="KW-1185">Reference proteome</keyword>
<organism evidence="9 10">
    <name type="scientific">Pseudosporangium ferrugineum</name>
    <dbReference type="NCBI Taxonomy" id="439699"/>
    <lineage>
        <taxon>Bacteria</taxon>
        <taxon>Bacillati</taxon>
        <taxon>Actinomycetota</taxon>
        <taxon>Actinomycetes</taxon>
        <taxon>Micromonosporales</taxon>
        <taxon>Micromonosporaceae</taxon>
        <taxon>Pseudosporangium</taxon>
    </lineage>
</organism>
<dbReference type="InterPro" id="IPR027268">
    <property type="entry name" value="Peptidase_M4/M1_CTD_sf"/>
</dbReference>
<dbReference type="EMBL" id="PVZG01000004">
    <property type="protein sequence ID" value="PRY30607.1"/>
    <property type="molecule type" value="Genomic_DNA"/>
</dbReference>
<dbReference type="Pfam" id="PF02128">
    <property type="entry name" value="Peptidase_M36"/>
    <property type="match status" value="1"/>
</dbReference>
<evidence type="ECO:0000256" key="5">
    <source>
        <dbReference type="ARBA" id="ARBA00022833"/>
    </source>
</evidence>
<proteinExistence type="predicted"/>
<keyword evidence="3 7" id="KW-0732">Signal</keyword>
<feature type="chain" id="PRO_5015704681" evidence="7">
    <location>
        <begin position="27"/>
        <end position="465"/>
    </location>
</feature>
<evidence type="ECO:0000313" key="10">
    <source>
        <dbReference type="Proteomes" id="UP000239209"/>
    </source>
</evidence>
<evidence type="ECO:0000256" key="7">
    <source>
        <dbReference type="SAM" id="SignalP"/>
    </source>
</evidence>
<dbReference type="Proteomes" id="UP000239209">
    <property type="component" value="Unassembled WGS sequence"/>
</dbReference>
<dbReference type="InterPro" id="IPR011096">
    <property type="entry name" value="FTP_domain"/>
</dbReference>
<keyword evidence="2" id="KW-0479">Metal-binding</keyword>
<keyword evidence="6 9" id="KW-0482">Metalloprotease</keyword>
<protein>
    <submittedName>
        <fullName evidence="9">Zn-dependent metalloprotease</fullName>
    </submittedName>
</protein>
<name>A0A2T0SB05_9ACTN</name>
<evidence type="ECO:0000256" key="4">
    <source>
        <dbReference type="ARBA" id="ARBA00022801"/>
    </source>
</evidence>